<evidence type="ECO:0000313" key="9">
    <source>
        <dbReference type="Proteomes" id="UP000708208"/>
    </source>
</evidence>
<dbReference type="Pfam" id="PF21266">
    <property type="entry name" value="S1_RRP4"/>
    <property type="match status" value="1"/>
</dbReference>
<dbReference type="InterPro" id="IPR003029">
    <property type="entry name" value="S1_domain"/>
</dbReference>
<dbReference type="GO" id="GO:0000176">
    <property type="term" value="C:nuclear exosome (RNase complex)"/>
    <property type="evidence" value="ECO:0007669"/>
    <property type="project" value="TreeGrafter"/>
</dbReference>
<evidence type="ECO:0000256" key="4">
    <source>
        <dbReference type="ARBA" id="ARBA00022835"/>
    </source>
</evidence>
<dbReference type="PROSITE" id="PS50126">
    <property type="entry name" value="S1"/>
    <property type="match status" value="1"/>
</dbReference>
<keyword evidence="9" id="KW-1185">Reference proteome</keyword>
<dbReference type="GO" id="GO:0071038">
    <property type="term" value="P:TRAMP-dependent tRNA surveillance pathway"/>
    <property type="evidence" value="ECO:0007669"/>
    <property type="project" value="TreeGrafter"/>
</dbReference>
<keyword evidence="4" id="KW-0271">Exosome</keyword>
<evidence type="ECO:0000313" key="8">
    <source>
        <dbReference type="EMBL" id="CAG7837521.1"/>
    </source>
</evidence>
<name>A0A8J2LTH6_9HEXA</name>
<dbReference type="GO" id="GO:0000177">
    <property type="term" value="C:cytoplasmic exosome (RNase complex)"/>
    <property type="evidence" value="ECO:0007669"/>
    <property type="project" value="TreeGrafter"/>
</dbReference>
<dbReference type="Pfam" id="PF14382">
    <property type="entry name" value="ECR1_N"/>
    <property type="match status" value="1"/>
</dbReference>
<comment type="caution">
    <text evidence="8">The sequence shown here is derived from an EMBL/GenBank/DDBJ whole genome shotgun (WGS) entry which is preliminary data.</text>
</comment>
<reference evidence="8" key="1">
    <citation type="submission" date="2021-06" db="EMBL/GenBank/DDBJ databases">
        <authorList>
            <person name="Hodson N. C."/>
            <person name="Mongue J. A."/>
            <person name="Jaron S. K."/>
        </authorList>
    </citation>
    <scope>NUCLEOTIDE SEQUENCE</scope>
</reference>
<evidence type="ECO:0000256" key="1">
    <source>
        <dbReference type="ARBA" id="ARBA00004123"/>
    </source>
</evidence>
<sequence>MDSVESMDTSETIKFDLRLREKDRASEKSKTLNIPPNYVTPGTVVTREAGFMRGHGTFTNPQDQSLVASLVGLVERVNRLVTVRGIGGVYFGDVGDVVVGRITKCMQRRWKVDVNSRLDGILLLSSINLPTGELRRRSAEDELSMRDILKEGDVISAEIQNIYNDGSLALHTRSTKYGKLGPGVLVKVTSSNIKRRKNHIHNLPCGACVILGNNGYIWISPLPNGRMPGTNLDEEDPEGGKPNVEDIKIGKNDRIVCARLKNCISALS</sequence>
<dbReference type="PANTHER" id="PTHR21321:SF4">
    <property type="entry name" value="EXOSOME COMPLEX COMPONENT RRP4"/>
    <property type="match status" value="1"/>
</dbReference>
<dbReference type="OrthoDB" id="1650at2759"/>
<dbReference type="Pfam" id="PF15985">
    <property type="entry name" value="KH_6"/>
    <property type="match status" value="1"/>
</dbReference>
<evidence type="ECO:0000256" key="6">
    <source>
        <dbReference type="ARBA" id="ARBA00023242"/>
    </source>
</evidence>
<dbReference type="SMART" id="SM00316">
    <property type="entry name" value="S1"/>
    <property type="match status" value="1"/>
</dbReference>
<dbReference type="CDD" id="cd22525">
    <property type="entry name" value="KH-I_Rrp4_eukar"/>
    <property type="match status" value="1"/>
</dbReference>
<protein>
    <recommendedName>
        <fullName evidence="7">S1 motif domain-containing protein</fullName>
    </recommendedName>
</protein>
<keyword evidence="5" id="KW-0694">RNA-binding</keyword>
<evidence type="ECO:0000256" key="3">
    <source>
        <dbReference type="ARBA" id="ARBA00022552"/>
    </source>
</evidence>
<feature type="domain" description="S1 motif" evidence="7">
    <location>
        <begin position="95"/>
        <end position="173"/>
    </location>
</feature>
<dbReference type="Proteomes" id="UP000708208">
    <property type="component" value="Unassembled WGS sequence"/>
</dbReference>
<evidence type="ECO:0000256" key="5">
    <source>
        <dbReference type="ARBA" id="ARBA00022884"/>
    </source>
</evidence>
<dbReference type="CDD" id="cd05789">
    <property type="entry name" value="S1_Rrp4"/>
    <property type="match status" value="1"/>
</dbReference>
<keyword evidence="6" id="KW-0539">Nucleus</keyword>
<proteinExistence type="inferred from homology"/>
<dbReference type="GO" id="GO:0071035">
    <property type="term" value="P:nuclear polyadenylation-dependent rRNA catabolic process"/>
    <property type="evidence" value="ECO:0007669"/>
    <property type="project" value="TreeGrafter"/>
</dbReference>
<keyword evidence="3" id="KW-0698">rRNA processing</keyword>
<dbReference type="InterPro" id="IPR025721">
    <property type="entry name" value="Exosome_cplx_N_dom"/>
</dbReference>
<accession>A0A8J2LTH6</accession>
<feature type="non-terminal residue" evidence="8">
    <location>
        <position position="1"/>
    </location>
</feature>
<dbReference type="GO" id="GO:0034475">
    <property type="term" value="P:U4 snRNA 3'-end processing"/>
    <property type="evidence" value="ECO:0007669"/>
    <property type="project" value="TreeGrafter"/>
</dbReference>
<evidence type="ECO:0000256" key="2">
    <source>
        <dbReference type="ARBA" id="ARBA00009155"/>
    </source>
</evidence>
<dbReference type="GO" id="GO:0003723">
    <property type="term" value="F:RNA binding"/>
    <property type="evidence" value="ECO:0007669"/>
    <property type="project" value="UniProtKB-KW"/>
</dbReference>
<comment type="similarity">
    <text evidence="2">Belongs to the RRP4 family.</text>
</comment>
<gene>
    <name evidence="8" type="ORF">AFUS01_LOCUS46624</name>
</gene>
<dbReference type="GO" id="GO:0071051">
    <property type="term" value="P:poly(A)-dependent snoRNA 3'-end processing"/>
    <property type="evidence" value="ECO:0007669"/>
    <property type="project" value="TreeGrafter"/>
</dbReference>
<organism evidence="8 9">
    <name type="scientific">Allacma fusca</name>
    <dbReference type="NCBI Taxonomy" id="39272"/>
    <lineage>
        <taxon>Eukaryota</taxon>
        <taxon>Metazoa</taxon>
        <taxon>Ecdysozoa</taxon>
        <taxon>Arthropoda</taxon>
        <taxon>Hexapoda</taxon>
        <taxon>Collembola</taxon>
        <taxon>Symphypleona</taxon>
        <taxon>Sminthuridae</taxon>
        <taxon>Allacma</taxon>
    </lineage>
</organism>
<dbReference type="FunFam" id="2.40.50.140:FF:000038">
    <property type="entry name" value="Exosome complex component RRP4"/>
    <property type="match status" value="1"/>
</dbReference>
<dbReference type="InterPro" id="IPR048565">
    <property type="entry name" value="S1_RRP4"/>
</dbReference>
<comment type="subcellular location">
    <subcellularLocation>
        <location evidence="1">Nucleus</location>
    </subcellularLocation>
</comment>
<evidence type="ECO:0000259" key="7">
    <source>
        <dbReference type="PROSITE" id="PS50126"/>
    </source>
</evidence>
<dbReference type="AlphaFoldDB" id="A0A8J2LTH6"/>
<dbReference type="InterPro" id="IPR004088">
    <property type="entry name" value="KH_dom_type_1"/>
</dbReference>
<dbReference type="PANTHER" id="PTHR21321">
    <property type="entry name" value="PNAS-3 RELATED"/>
    <property type="match status" value="1"/>
</dbReference>
<dbReference type="EMBL" id="CAJVCH010571437">
    <property type="protein sequence ID" value="CAG7837521.1"/>
    <property type="molecule type" value="Genomic_DNA"/>
</dbReference>
<dbReference type="GO" id="GO:0000467">
    <property type="term" value="P:exonucleolytic trimming to generate mature 3'-end of 5.8S rRNA from tricistronic rRNA transcript (SSU-rRNA, 5.8S rRNA, LSU-rRNA)"/>
    <property type="evidence" value="ECO:0007669"/>
    <property type="project" value="TreeGrafter"/>
</dbReference>
<dbReference type="GO" id="GO:0071034">
    <property type="term" value="P:CUT catabolic process"/>
    <property type="evidence" value="ECO:0007669"/>
    <property type="project" value="TreeGrafter"/>
</dbReference>
<dbReference type="InterPro" id="IPR026699">
    <property type="entry name" value="Exosome_RNA_bind1/RRP40/RRP4"/>
</dbReference>